<dbReference type="AlphaFoldDB" id="A0A9P4Q650"/>
<comment type="caution">
    <text evidence="1">The sequence shown here is derived from an EMBL/GenBank/DDBJ whole genome shotgun (WGS) entry which is preliminary data.</text>
</comment>
<sequence length="181" mass="20844">MAEEDILVQILSLSDKLSRASTEELMPFSAQVSLLSKLYCNLEQKIQHQGHEYPAEEPTTDAGPVENEERTKWARHRADLNNLLRYSIDHIPHIKEAIWNFKQPLANDLCFTARAIHLQNVLTLQKRRLSIPAGSPERVLTICARMSLAKDFYLFELQGGWRPKQAILDERIRTKQDLAVQ</sequence>
<protein>
    <submittedName>
        <fullName evidence="1">Uncharacterized protein</fullName>
    </submittedName>
</protein>
<gene>
    <name evidence="1" type="ORF">K431DRAFT_295166</name>
</gene>
<dbReference type="EMBL" id="MU003799">
    <property type="protein sequence ID" value="KAF2720489.1"/>
    <property type="molecule type" value="Genomic_DNA"/>
</dbReference>
<organism evidence="1 2">
    <name type="scientific">Polychaeton citri CBS 116435</name>
    <dbReference type="NCBI Taxonomy" id="1314669"/>
    <lineage>
        <taxon>Eukaryota</taxon>
        <taxon>Fungi</taxon>
        <taxon>Dikarya</taxon>
        <taxon>Ascomycota</taxon>
        <taxon>Pezizomycotina</taxon>
        <taxon>Dothideomycetes</taxon>
        <taxon>Dothideomycetidae</taxon>
        <taxon>Capnodiales</taxon>
        <taxon>Capnodiaceae</taxon>
        <taxon>Polychaeton</taxon>
    </lineage>
</organism>
<keyword evidence="2" id="KW-1185">Reference proteome</keyword>
<evidence type="ECO:0000313" key="2">
    <source>
        <dbReference type="Proteomes" id="UP000799441"/>
    </source>
</evidence>
<accession>A0A9P4Q650</accession>
<reference evidence="1" key="1">
    <citation type="journal article" date="2020" name="Stud. Mycol.">
        <title>101 Dothideomycetes genomes: a test case for predicting lifestyles and emergence of pathogens.</title>
        <authorList>
            <person name="Haridas S."/>
            <person name="Albert R."/>
            <person name="Binder M."/>
            <person name="Bloem J."/>
            <person name="Labutti K."/>
            <person name="Salamov A."/>
            <person name="Andreopoulos B."/>
            <person name="Baker S."/>
            <person name="Barry K."/>
            <person name="Bills G."/>
            <person name="Bluhm B."/>
            <person name="Cannon C."/>
            <person name="Castanera R."/>
            <person name="Culley D."/>
            <person name="Daum C."/>
            <person name="Ezra D."/>
            <person name="Gonzalez J."/>
            <person name="Henrissat B."/>
            <person name="Kuo A."/>
            <person name="Liang C."/>
            <person name="Lipzen A."/>
            <person name="Lutzoni F."/>
            <person name="Magnuson J."/>
            <person name="Mondo S."/>
            <person name="Nolan M."/>
            <person name="Ohm R."/>
            <person name="Pangilinan J."/>
            <person name="Park H.-J."/>
            <person name="Ramirez L."/>
            <person name="Alfaro M."/>
            <person name="Sun H."/>
            <person name="Tritt A."/>
            <person name="Yoshinaga Y."/>
            <person name="Zwiers L.-H."/>
            <person name="Turgeon B."/>
            <person name="Goodwin S."/>
            <person name="Spatafora J."/>
            <person name="Crous P."/>
            <person name="Grigoriev I."/>
        </authorList>
    </citation>
    <scope>NUCLEOTIDE SEQUENCE</scope>
    <source>
        <strain evidence="1">CBS 116435</strain>
    </source>
</reference>
<dbReference type="Proteomes" id="UP000799441">
    <property type="component" value="Unassembled WGS sequence"/>
</dbReference>
<proteinExistence type="predicted"/>
<evidence type="ECO:0000313" key="1">
    <source>
        <dbReference type="EMBL" id="KAF2720489.1"/>
    </source>
</evidence>
<name>A0A9P4Q650_9PEZI</name>